<evidence type="ECO:0000313" key="2">
    <source>
        <dbReference type="EMBL" id="GMR61492.1"/>
    </source>
</evidence>
<dbReference type="Proteomes" id="UP001328107">
    <property type="component" value="Unassembled WGS sequence"/>
</dbReference>
<reference evidence="3" key="1">
    <citation type="submission" date="2022-10" db="EMBL/GenBank/DDBJ databases">
        <title>Genome assembly of Pristionchus species.</title>
        <authorList>
            <person name="Yoshida K."/>
            <person name="Sommer R.J."/>
        </authorList>
    </citation>
    <scope>NUCLEOTIDE SEQUENCE [LARGE SCALE GENOMIC DNA]</scope>
    <source>
        <strain evidence="3">RS5460</strain>
    </source>
</reference>
<dbReference type="InterPro" id="IPR010601">
    <property type="entry name" value="DUF1182"/>
</dbReference>
<dbReference type="PANTHER" id="PTHR38614">
    <property type="entry name" value="PROTEIN CBG09954"/>
    <property type="match status" value="1"/>
</dbReference>
<name>A0AAN5DG83_9BILA</name>
<dbReference type="AlphaFoldDB" id="A0AAN5DG83"/>
<keyword evidence="1" id="KW-0812">Transmembrane</keyword>
<gene>
    <name evidence="2" type="ORF">PMAYCL1PPCAC_31687</name>
</gene>
<feature type="transmembrane region" description="Helical" evidence="1">
    <location>
        <begin position="38"/>
        <end position="54"/>
    </location>
</feature>
<keyword evidence="1" id="KW-0472">Membrane</keyword>
<organism evidence="2 3">
    <name type="scientific">Pristionchus mayeri</name>
    <dbReference type="NCBI Taxonomy" id="1317129"/>
    <lineage>
        <taxon>Eukaryota</taxon>
        <taxon>Metazoa</taxon>
        <taxon>Ecdysozoa</taxon>
        <taxon>Nematoda</taxon>
        <taxon>Chromadorea</taxon>
        <taxon>Rhabditida</taxon>
        <taxon>Rhabditina</taxon>
        <taxon>Diplogasteromorpha</taxon>
        <taxon>Diplogasteroidea</taxon>
        <taxon>Neodiplogasteridae</taxon>
        <taxon>Pristionchus</taxon>
    </lineage>
</organism>
<evidence type="ECO:0000256" key="1">
    <source>
        <dbReference type="SAM" id="Phobius"/>
    </source>
</evidence>
<protein>
    <recommendedName>
        <fullName evidence="4">Serpentine receptor class gamma</fullName>
    </recommendedName>
</protein>
<keyword evidence="1" id="KW-1133">Transmembrane helix</keyword>
<dbReference type="PANTHER" id="PTHR38614:SF1">
    <property type="entry name" value="G_PROTEIN_RECEP_F1_2 DOMAIN-CONTAINING PROTEIN"/>
    <property type="match status" value="1"/>
</dbReference>
<evidence type="ECO:0000313" key="3">
    <source>
        <dbReference type="Proteomes" id="UP001328107"/>
    </source>
</evidence>
<comment type="caution">
    <text evidence="2">The sequence shown here is derived from an EMBL/GenBank/DDBJ whole genome shotgun (WGS) entry which is preliminary data.</text>
</comment>
<keyword evidence="3" id="KW-1185">Reference proteome</keyword>
<proteinExistence type="predicted"/>
<evidence type="ECO:0008006" key="4">
    <source>
        <dbReference type="Google" id="ProtNLM"/>
    </source>
</evidence>
<feature type="non-terminal residue" evidence="2">
    <location>
        <position position="1"/>
    </location>
</feature>
<accession>A0AAN5DG83</accession>
<sequence>PGFNVRARHPFFPWVTDYYTDPAFFHASYRPTAIRNSIVMYLNYIPILFIFYCTRRESKIWEFYKTTIVFSASVQFFFTLPQTIFETWFSIAVDKEYETTIFLCSMFKLNTAAFNIMSYNAIVVME</sequence>
<dbReference type="EMBL" id="BTRK01000006">
    <property type="protein sequence ID" value="GMR61492.1"/>
    <property type="molecule type" value="Genomic_DNA"/>
</dbReference>